<gene>
    <name evidence="11" type="ORF">L249_1759</name>
</gene>
<dbReference type="PANTHER" id="PTHR11552">
    <property type="entry name" value="GLUCOSE-METHANOL-CHOLINE GMC OXIDOREDUCTASE"/>
    <property type="match status" value="1"/>
</dbReference>
<evidence type="ECO:0000256" key="5">
    <source>
        <dbReference type="ARBA" id="ARBA00023002"/>
    </source>
</evidence>
<evidence type="ECO:0000256" key="4">
    <source>
        <dbReference type="ARBA" id="ARBA00022827"/>
    </source>
</evidence>
<dbReference type="Pfam" id="PF00732">
    <property type="entry name" value="GMC_oxred_N"/>
    <property type="match status" value="1"/>
</dbReference>
<keyword evidence="3 8" id="KW-0285">Flavoprotein</keyword>
<comment type="cofactor">
    <cofactor evidence="1 7">
        <name>FAD</name>
        <dbReference type="ChEBI" id="CHEBI:57692"/>
    </cofactor>
</comment>
<dbReference type="InterPro" id="IPR036188">
    <property type="entry name" value="FAD/NAD-bd_sf"/>
</dbReference>
<feature type="binding site" evidence="7">
    <location>
        <begin position="588"/>
        <end position="589"/>
    </location>
    <ligand>
        <name>FAD</name>
        <dbReference type="ChEBI" id="CHEBI:57692"/>
    </ligand>
</feature>
<sequence length="614" mass="66184">MTEAQITSSAADFAKRRYDFLVIGGGTAGLAVAARLASSTAVVGVVEAGSVSRDEADVDIPAFFGRALGGRHDWRYETEPQAGLRGRSVPWPRGKVLGGTSALNYMAWNRGSRADYDGWEALGNPGWGWLDLLPFFMKSETFHPPPPTQQAVDNDANISYDSTLLGSSGPIHVSYCPDLYPSHRLWHRTLRSLGLESNPAHVGGSNVGVWTSLQAIDPETATRSYSTSYCESALPANLHILTDAVVNQVTLVRRNDAKAYTATGVRLTCNGTEHLISASLEVILSAGSIGSPQILELSGIGHPDILSKAGVPVKVNSPTVGENLQDHMMLALVFEVDPNLDNPDKLKRNEDAVALAMEKYVKHRRGPLTTLPSAFAYVPLSHFTPEEELLALSSRAGELVGLDADKRLILQQRLVDKAAQLGHMEYVFSLGNWSPLVKGEDGKQYGTLLQMLQYPFSRGSVHIRRGGTAAVANDRPAIDPEYYGGAHGSLDLRLMKLGLGFARSILSEEPLAGIVRGPACPPAGDDEGLEDWIRENTITDWHPVGTCGMGGRAGIRGGVVDERLRVYGVEGLRVVDASIMPLHISAHPQATVYAIAEKAAEMILEDVKQPVAHL</sequence>
<evidence type="ECO:0000313" key="12">
    <source>
        <dbReference type="Proteomes" id="UP000253664"/>
    </source>
</evidence>
<evidence type="ECO:0000256" key="8">
    <source>
        <dbReference type="RuleBase" id="RU003968"/>
    </source>
</evidence>
<dbReference type="PROSITE" id="PS00623">
    <property type="entry name" value="GMC_OXRED_1"/>
    <property type="match status" value="1"/>
</dbReference>
<dbReference type="GO" id="GO:0016614">
    <property type="term" value="F:oxidoreductase activity, acting on CH-OH group of donors"/>
    <property type="evidence" value="ECO:0007669"/>
    <property type="project" value="InterPro"/>
</dbReference>
<evidence type="ECO:0000256" key="3">
    <source>
        <dbReference type="ARBA" id="ARBA00022630"/>
    </source>
</evidence>
<evidence type="ECO:0000256" key="7">
    <source>
        <dbReference type="PIRSR" id="PIRSR000137-2"/>
    </source>
</evidence>
<dbReference type="GO" id="GO:0050660">
    <property type="term" value="F:flavin adenine dinucleotide binding"/>
    <property type="evidence" value="ECO:0007669"/>
    <property type="project" value="InterPro"/>
</dbReference>
<dbReference type="SUPFAM" id="SSF54373">
    <property type="entry name" value="FAD-linked reductases, C-terminal domain"/>
    <property type="match status" value="1"/>
</dbReference>
<dbReference type="EMBL" id="LKCN02000001">
    <property type="protein sequence ID" value="RCI16943.1"/>
    <property type="molecule type" value="Genomic_DNA"/>
</dbReference>
<accession>A0A367LR67</accession>
<dbReference type="Gene3D" id="3.50.50.60">
    <property type="entry name" value="FAD/NAD(P)-binding domain"/>
    <property type="match status" value="1"/>
</dbReference>
<evidence type="ECO:0000256" key="2">
    <source>
        <dbReference type="ARBA" id="ARBA00010790"/>
    </source>
</evidence>
<dbReference type="Gene3D" id="3.30.560.10">
    <property type="entry name" value="Glucose Oxidase, domain 3"/>
    <property type="match status" value="1"/>
</dbReference>
<reference evidence="11 12" key="1">
    <citation type="journal article" date="2015" name="BMC Genomics">
        <title>Insights from the genome of Ophiocordyceps polyrhachis-furcata to pathogenicity and host specificity in insect fungi.</title>
        <authorList>
            <person name="Wichadakul D."/>
            <person name="Kobmoo N."/>
            <person name="Ingsriswang S."/>
            <person name="Tangphatsornruang S."/>
            <person name="Chantasingh D."/>
            <person name="Luangsa-ard J.J."/>
            <person name="Eurwilaichitr L."/>
        </authorList>
    </citation>
    <scope>NUCLEOTIDE SEQUENCE [LARGE SCALE GENOMIC DNA]</scope>
    <source>
        <strain evidence="11 12">BCC 54312</strain>
    </source>
</reference>
<protein>
    <recommendedName>
        <fullName evidence="9 10">Glucose-methanol-choline oxidoreductase N-terminal domain-containing protein</fullName>
    </recommendedName>
</protein>
<feature type="binding site" evidence="7">
    <location>
        <begin position="541"/>
        <end position="542"/>
    </location>
    <ligand>
        <name>FAD</name>
        <dbReference type="ChEBI" id="CHEBI:57692"/>
    </ligand>
</feature>
<comment type="similarity">
    <text evidence="2 8">Belongs to the GMC oxidoreductase family.</text>
</comment>
<proteinExistence type="inferred from homology"/>
<dbReference type="OrthoDB" id="269227at2759"/>
<dbReference type="PANTHER" id="PTHR11552:SF201">
    <property type="entry name" value="GLUCOSE-METHANOL-CHOLINE OXIDOREDUCTASE N-TERMINAL DOMAIN-CONTAINING PROTEIN"/>
    <property type="match status" value="1"/>
</dbReference>
<evidence type="ECO:0000313" key="11">
    <source>
        <dbReference type="EMBL" id="RCI16943.1"/>
    </source>
</evidence>
<evidence type="ECO:0000256" key="1">
    <source>
        <dbReference type="ARBA" id="ARBA00001974"/>
    </source>
</evidence>
<comment type="caution">
    <text evidence="11">The sequence shown here is derived from an EMBL/GenBank/DDBJ whole genome shotgun (WGS) entry which is preliminary data.</text>
</comment>
<dbReference type="AlphaFoldDB" id="A0A367LR67"/>
<keyword evidence="5" id="KW-0560">Oxidoreductase</keyword>
<feature type="active site" description="Proton donor" evidence="6">
    <location>
        <position position="542"/>
    </location>
</feature>
<feature type="active site" description="Proton acceptor" evidence="6">
    <location>
        <position position="587"/>
    </location>
</feature>
<dbReference type="PROSITE" id="PS00624">
    <property type="entry name" value="GMC_OXRED_2"/>
    <property type="match status" value="1"/>
</dbReference>
<dbReference type="STRING" id="1330021.A0A367LR67"/>
<evidence type="ECO:0000259" key="10">
    <source>
        <dbReference type="PROSITE" id="PS00624"/>
    </source>
</evidence>
<keyword evidence="4 7" id="KW-0274">FAD</keyword>
<dbReference type="Proteomes" id="UP000253664">
    <property type="component" value="Unassembled WGS sequence"/>
</dbReference>
<organism evidence="11 12">
    <name type="scientific">Ophiocordyceps polyrhachis-furcata BCC 54312</name>
    <dbReference type="NCBI Taxonomy" id="1330021"/>
    <lineage>
        <taxon>Eukaryota</taxon>
        <taxon>Fungi</taxon>
        <taxon>Dikarya</taxon>
        <taxon>Ascomycota</taxon>
        <taxon>Pezizomycotina</taxon>
        <taxon>Sordariomycetes</taxon>
        <taxon>Hypocreomycetidae</taxon>
        <taxon>Hypocreales</taxon>
        <taxon>Ophiocordycipitaceae</taxon>
        <taxon>Ophiocordyceps</taxon>
    </lineage>
</organism>
<dbReference type="InterPro" id="IPR000172">
    <property type="entry name" value="GMC_OxRdtase_N"/>
</dbReference>
<evidence type="ECO:0000256" key="6">
    <source>
        <dbReference type="PIRSR" id="PIRSR000137-1"/>
    </source>
</evidence>
<feature type="domain" description="Glucose-methanol-choline oxidoreductase N-terminal" evidence="9">
    <location>
        <begin position="94"/>
        <end position="117"/>
    </location>
</feature>
<dbReference type="PIRSF" id="PIRSF000137">
    <property type="entry name" value="Alcohol_oxidase"/>
    <property type="match status" value="1"/>
</dbReference>
<dbReference type="InterPro" id="IPR007867">
    <property type="entry name" value="GMC_OxRtase_C"/>
</dbReference>
<keyword evidence="12" id="KW-1185">Reference proteome</keyword>
<feature type="domain" description="Glucose-methanol-choline oxidoreductase N-terminal" evidence="10">
    <location>
        <begin position="287"/>
        <end position="301"/>
    </location>
</feature>
<dbReference type="Pfam" id="PF05199">
    <property type="entry name" value="GMC_oxred_C"/>
    <property type="match status" value="1"/>
</dbReference>
<feature type="binding site" evidence="7">
    <location>
        <position position="246"/>
    </location>
    <ligand>
        <name>FAD</name>
        <dbReference type="ChEBI" id="CHEBI:57692"/>
    </ligand>
</feature>
<dbReference type="SUPFAM" id="SSF51905">
    <property type="entry name" value="FAD/NAD(P)-binding domain"/>
    <property type="match status" value="1"/>
</dbReference>
<feature type="binding site" evidence="7">
    <location>
        <position position="100"/>
    </location>
    <ligand>
        <name>FAD</name>
        <dbReference type="ChEBI" id="CHEBI:57692"/>
    </ligand>
</feature>
<feature type="binding site" evidence="7">
    <location>
        <position position="96"/>
    </location>
    <ligand>
        <name>FAD</name>
        <dbReference type="ChEBI" id="CHEBI:57692"/>
    </ligand>
</feature>
<evidence type="ECO:0000259" key="9">
    <source>
        <dbReference type="PROSITE" id="PS00623"/>
    </source>
</evidence>
<name>A0A367LR67_9HYPO</name>
<dbReference type="InterPro" id="IPR012132">
    <property type="entry name" value="GMC_OxRdtase"/>
</dbReference>